<dbReference type="EMBL" id="NEXD01000182">
    <property type="protein sequence ID" value="PSN82078.1"/>
    <property type="molecule type" value="Genomic_DNA"/>
</dbReference>
<organism evidence="1 2">
    <name type="scientific">Candidatus Marsarchaeota G1 archaeon BE_D</name>
    <dbReference type="NCBI Taxonomy" id="1978156"/>
    <lineage>
        <taxon>Archaea</taxon>
        <taxon>Candidatus Marsarchaeota</taxon>
        <taxon>Candidatus Marsarchaeota group 1</taxon>
    </lineage>
</organism>
<name>A0A2R6A6W7_9ARCH</name>
<reference evidence="1 2" key="1">
    <citation type="submission" date="2017-04" db="EMBL/GenBank/DDBJ databases">
        <title>Novel microbial lineages endemic to geothermal iron-oxide mats fill important gaps in the evolutionary history of Archaea.</title>
        <authorList>
            <person name="Jay Z.J."/>
            <person name="Beam J.P."/>
            <person name="Dlakic M."/>
            <person name="Rusch D.B."/>
            <person name="Kozubal M.A."/>
            <person name="Inskeep W.P."/>
        </authorList>
    </citation>
    <scope>NUCLEOTIDE SEQUENCE [LARGE SCALE GENOMIC DNA]</scope>
    <source>
        <strain evidence="1">BE_D</strain>
    </source>
</reference>
<dbReference type="Proteomes" id="UP000240569">
    <property type="component" value="Unassembled WGS sequence"/>
</dbReference>
<protein>
    <submittedName>
        <fullName evidence="1">Uncharacterized protein</fullName>
    </submittedName>
</protein>
<comment type="caution">
    <text evidence="1">The sequence shown here is derived from an EMBL/GenBank/DDBJ whole genome shotgun (WGS) entry which is preliminary data.</text>
</comment>
<proteinExistence type="predicted"/>
<sequence length="159" mass="16532">MRRIALLLILVIAALSLTAYAATVSVSTATYQAQNGVYYQVTGSFQVQSNGFFVAPSSQTPTSGTAASPCAWTNGGSCSTAVKAGDWVYQVTVNLTATTNPSTTYAVTVLWDTGSGYTQMGQLYFTTPSSITAGQSMTFIFDTGSTSFNAPLGIVITVG</sequence>
<accession>A0A2R6A6W7</accession>
<dbReference type="AlphaFoldDB" id="A0A2R6A6W7"/>
<evidence type="ECO:0000313" key="1">
    <source>
        <dbReference type="EMBL" id="PSN82078.1"/>
    </source>
</evidence>
<evidence type="ECO:0000313" key="2">
    <source>
        <dbReference type="Proteomes" id="UP000240569"/>
    </source>
</evidence>
<gene>
    <name evidence="1" type="ORF">B9Q02_12170</name>
</gene>